<gene>
    <name evidence="1" type="ORF">PG996_011094</name>
</gene>
<comment type="caution">
    <text evidence="1">The sequence shown here is derived from an EMBL/GenBank/DDBJ whole genome shotgun (WGS) entry which is preliminary data.</text>
</comment>
<accession>A0ABR1UEM0</accession>
<evidence type="ECO:0000313" key="2">
    <source>
        <dbReference type="Proteomes" id="UP001446871"/>
    </source>
</evidence>
<dbReference type="Proteomes" id="UP001446871">
    <property type="component" value="Unassembled WGS sequence"/>
</dbReference>
<sequence>MPSDLQAQWDLSATSTDVLSVARGVLIAASSDNVQPLAIMSCERFGNTLAMGRPACDHVKSHLLPTPEHEVVKFIKAVVGYSKNDAASELGQTQAGMQFLALAASLLSTMSVFDSAERIWAMLRTSARDKVLLPRQSQIRDLLARLEPRFKLSCFIERAQEWQTRLREWMRIHNVVPPSLEDTSKFPSSDGLEKLVDSFRQLRRVGSASITKIEINMRSGCTPWVAAFTEWCLDEKPSISLQDGRQVLNIPNSAVDITILAGLDGQGTVFEVILHHKVDGPRQLVNTSDQGPWTGMASIGRYGEYLFQQYELDADMQARVVTEILPIALHQVTEALEFSQYKTYDHTRSPERWQSVEAEGDRPSIQQKMKSLRVYPFPGLAALARTMEIMTKGDLKRLSPLEKGRLVADFPNTSTYLREISESCDCSQCAPGNPDTSASSDYIEFCDEDLFFHRLATVICDILALSLFYCIDELRVQIPIPQHSDRRNQLRAKIQHILITGETVDVDFTCLLDWALSLAGHNVSKQVAELDWIMSSESGQVVWPTVYDTNSIDRYGFLGLRWHRGELRYKDEVYRLVRSDGRRAVPGMLRDSFSDPVEAPLNLMTNLSVTWRVKLGDGVLRAGMSLEGMDGRYRVANICPIRLLANYASALVVGSCSHAPDTPLVRADAFCSFTGPGNPTYPASTTTGETWMKVGVVAVDGANDLRFFAIGCGRIQPGDYAEHTIRDFLRPRRLTYGVVVGRRNSRWGNFRRHVDGNGTFGVEEVHRGSPKAGTLTLVEDEKTGAGRGDKGGVVGSTTFLILISISSVSLYRLQVYPFITSRTRLAPAWVSFLRSCTSHPLT</sequence>
<protein>
    <submittedName>
        <fullName evidence="1">Uncharacterized protein</fullName>
    </submittedName>
</protein>
<evidence type="ECO:0000313" key="1">
    <source>
        <dbReference type="EMBL" id="KAK8057157.1"/>
    </source>
</evidence>
<reference evidence="1 2" key="1">
    <citation type="submission" date="2023-01" db="EMBL/GenBank/DDBJ databases">
        <title>Analysis of 21 Apiospora genomes using comparative genomics revels a genus with tremendous synthesis potential of carbohydrate active enzymes and secondary metabolites.</title>
        <authorList>
            <person name="Sorensen T."/>
        </authorList>
    </citation>
    <scope>NUCLEOTIDE SEQUENCE [LARGE SCALE GENOMIC DNA]</scope>
    <source>
        <strain evidence="1 2">CBS 83171</strain>
    </source>
</reference>
<keyword evidence="2" id="KW-1185">Reference proteome</keyword>
<proteinExistence type="predicted"/>
<organism evidence="1 2">
    <name type="scientific">Apiospora saccharicola</name>
    <dbReference type="NCBI Taxonomy" id="335842"/>
    <lineage>
        <taxon>Eukaryota</taxon>
        <taxon>Fungi</taxon>
        <taxon>Dikarya</taxon>
        <taxon>Ascomycota</taxon>
        <taxon>Pezizomycotina</taxon>
        <taxon>Sordariomycetes</taxon>
        <taxon>Xylariomycetidae</taxon>
        <taxon>Amphisphaeriales</taxon>
        <taxon>Apiosporaceae</taxon>
        <taxon>Apiospora</taxon>
    </lineage>
</organism>
<dbReference type="EMBL" id="JAQQWM010000007">
    <property type="protein sequence ID" value="KAK8057157.1"/>
    <property type="molecule type" value="Genomic_DNA"/>
</dbReference>
<name>A0ABR1UEM0_9PEZI</name>